<gene>
    <name evidence="1" type="ORF">OJ996_01755</name>
</gene>
<evidence type="ECO:0000313" key="2">
    <source>
        <dbReference type="Proteomes" id="UP001165653"/>
    </source>
</evidence>
<name>A0ABT3FXG8_9BACT</name>
<sequence length="288" mass="31397">MMKIHVLVGAMAVLCGWGTLPAEEAAGHLLAKAGSLPEAGKVFSRRENSEFGEAALKLKFEFQTAKGTFSRKVASNELYEGLGDGKARRVLMSRTVETRRVIEEMEEPEPEQHDELQGLPVIVEFKEGKWHAGLEEGEANPEQKTALDELLEQLRAEPDLAIYGKEPRKPGETWKVDLKELKEFCGMSALEGEFSVQFLELKDVAGTSCAVLKSVFDLKGVAPAKKGEAPLKMAAKGEMLSHRSLKDLVDLESKLSGTLLMEGSPGGDLTFSIEGPLKSEVTVEVGKN</sequence>
<keyword evidence="2" id="KW-1185">Reference proteome</keyword>
<comment type="caution">
    <text evidence="1">The sequence shown here is derived from an EMBL/GenBank/DDBJ whole genome shotgun (WGS) entry which is preliminary data.</text>
</comment>
<dbReference type="Proteomes" id="UP001165653">
    <property type="component" value="Unassembled WGS sequence"/>
</dbReference>
<evidence type="ECO:0000313" key="1">
    <source>
        <dbReference type="EMBL" id="MCW1912278.1"/>
    </source>
</evidence>
<accession>A0ABT3FXG8</accession>
<protein>
    <submittedName>
        <fullName evidence="1">Uncharacterized protein</fullName>
    </submittedName>
</protein>
<organism evidence="1 2">
    <name type="scientific">Luteolibacter rhizosphaerae</name>
    <dbReference type="NCBI Taxonomy" id="2989719"/>
    <lineage>
        <taxon>Bacteria</taxon>
        <taxon>Pseudomonadati</taxon>
        <taxon>Verrucomicrobiota</taxon>
        <taxon>Verrucomicrobiia</taxon>
        <taxon>Verrucomicrobiales</taxon>
        <taxon>Verrucomicrobiaceae</taxon>
        <taxon>Luteolibacter</taxon>
    </lineage>
</organism>
<dbReference type="EMBL" id="JAPDDR010000001">
    <property type="protein sequence ID" value="MCW1912278.1"/>
    <property type="molecule type" value="Genomic_DNA"/>
</dbReference>
<reference evidence="1" key="1">
    <citation type="submission" date="2022-10" db="EMBL/GenBank/DDBJ databases">
        <title>Luteolibacter sp. GHJ8, whole genome shotgun sequencing project.</title>
        <authorList>
            <person name="Zhao G."/>
            <person name="Shen L."/>
        </authorList>
    </citation>
    <scope>NUCLEOTIDE SEQUENCE</scope>
    <source>
        <strain evidence="1">GHJ8</strain>
    </source>
</reference>
<proteinExistence type="predicted"/>